<name>W8F2M7_9BACT</name>
<dbReference type="PANTHER" id="PTHR31435">
    <property type="entry name" value="PROTEIN NATD1"/>
    <property type="match status" value="1"/>
</dbReference>
<dbReference type="InterPro" id="IPR045057">
    <property type="entry name" value="Gcn5-rel_NAT"/>
</dbReference>
<feature type="chain" id="PRO_5004908152" description="N-acetyltransferase domain-containing protein" evidence="1">
    <location>
        <begin position="22"/>
        <end position="117"/>
    </location>
</feature>
<sequence length="117" mass="13075">MAVPKAFRRLILSIFSPPAMSAQVTHHSKDQEFTIEQDGYTAELAYSLPAAGIIDFTHTFVDELLRGKGMGEELAKAGLAYARQQKLKVRTSCAFMQDFVQKHLQYQPLLDDATGQK</sequence>
<evidence type="ECO:0000313" key="3">
    <source>
        <dbReference type="EMBL" id="AHJ96836.1"/>
    </source>
</evidence>
<keyword evidence="1" id="KW-0732">Signal</keyword>
<dbReference type="Pfam" id="PF14542">
    <property type="entry name" value="Acetyltransf_CG"/>
    <property type="match status" value="1"/>
</dbReference>
<dbReference type="HOGENOM" id="CLU_132888_0_2_10"/>
<dbReference type="PATRIC" id="fig|1227739.3.peg.1480"/>
<keyword evidence="4" id="KW-1185">Reference proteome</keyword>
<gene>
    <name evidence="3" type="ORF">Hsw_1241</name>
</gene>
<dbReference type="OrthoDB" id="9793389at2"/>
<evidence type="ECO:0000313" key="4">
    <source>
        <dbReference type="Proteomes" id="UP000019423"/>
    </source>
</evidence>
<dbReference type="SUPFAM" id="SSF55729">
    <property type="entry name" value="Acyl-CoA N-acyltransferases (Nat)"/>
    <property type="match status" value="1"/>
</dbReference>
<dbReference type="STRING" id="1227739.Hsw_1241"/>
<dbReference type="PROSITE" id="PS51729">
    <property type="entry name" value="GNAT_YJDJ"/>
    <property type="match status" value="1"/>
</dbReference>
<feature type="domain" description="N-acetyltransferase" evidence="2">
    <location>
        <begin position="25"/>
        <end position="111"/>
    </location>
</feature>
<evidence type="ECO:0000256" key="1">
    <source>
        <dbReference type="SAM" id="SignalP"/>
    </source>
</evidence>
<dbReference type="InterPro" id="IPR016181">
    <property type="entry name" value="Acyl_CoA_acyltransferase"/>
</dbReference>
<dbReference type="KEGG" id="hsw:Hsw_1241"/>
<accession>W8F2M7</accession>
<protein>
    <recommendedName>
        <fullName evidence="2">N-acetyltransferase domain-containing protein</fullName>
    </recommendedName>
</protein>
<reference evidence="3 4" key="1">
    <citation type="submission" date="2014-01" db="EMBL/GenBank/DDBJ databases">
        <title>Complete genome sequence of ionizing-radiation resistance bacterium Hymenobacter swuensis DY53.</title>
        <authorList>
            <person name="Jung J.-H."/>
            <person name="Jeong S.-W."/>
            <person name="Joe M.-H."/>
            <person name="Cho y.-j."/>
            <person name="Kim M.-K."/>
            <person name="Lim S.-Y."/>
        </authorList>
    </citation>
    <scope>NUCLEOTIDE SEQUENCE [LARGE SCALE GENOMIC DNA]</scope>
    <source>
        <strain evidence="3 4">DY53</strain>
    </source>
</reference>
<dbReference type="Proteomes" id="UP000019423">
    <property type="component" value="Chromosome"/>
</dbReference>
<organism evidence="3 4">
    <name type="scientific">Hymenobacter swuensis DY53</name>
    <dbReference type="NCBI Taxonomy" id="1227739"/>
    <lineage>
        <taxon>Bacteria</taxon>
        <taxon>Pseudomonadati</taxon>
        <taxon>Bacteroidota</taxon>
        <taxon>Cytophagia</taxon>
        <taxon>Cytophagales</taxon>
        <taxon>Hymenobacteraceae</taxon>
        <taxon>Hymenobacter</taxon>
    </lineage>
</organism>
<dbReference type="eggNOG" id="COG2388">
    <property type="taxonomic scope" value="Bacteria"/>
</dbReference>
<dbReference type="InterPro" id="IPR031165">
    <property type="entry name" value="GNAT_YJDJ"/>
</dbReference>
<dbReference type="PANTHER" id="PTHR31435:SF9">
    <property type="entry name" value="PROTEIN NATD1"/>
    <property type="match status" value="1"/>
</dbReference>
<dbReference type="EMBL" id="CP007145">
    <property type="protein sequence ID" value="AHJ96836.1"/>
    <property type="molecule type" value="Genomic_DNA"/>
</dbReference>
<feature type="signal peptide" evidence="1">
    <location>
        <begin position="1"/>
        <end position="21"/>
    </location>
</feature>
<dbReference type="Gene3D" id="3.40.630.30">
    <property type="match status" value="1"/>
</dbReference>
<dbReference type="AlphaFoldDB" id="W8F2M7"/>
<proteinExistence type="predicted"/>
<evidence type="ECO:0000259" key="2">
    <source>
        <dbReference type="PROSITE" id="PS51729"/>
    </source>
</evidence>